<feature type="region of interest" description="Disordered" evidence="1">
    <location>
        <begin position="504"/>
        <end position="525"/>
    </location>
</feature>
<feature type="region of interest" description="Disordered" evidence="1">
    <location>
        <begin position="80"/>
        <end position="100"/>
    </location>
</feature>
<dbReference type="OrthoDB" id="1930285at2759"/>
<feature type="compositionally biased region" description="Low complexity" evidence="1">
    <location>
        <begin position="190"/>
        <end position="207"/>
    </location>
</feature>
<sequence>MAAAGFRLVKCPKCKKILAEFANIPVYQCAGCNTTLRSKIYNSTILGDSSEDKSQELIDNVSVESKLDRSENEMTVCASQDGMHNPEQLDQQSSFKDDPNNYAKELTESENDESCDLQNLSRTVEGIDMHILTHKDPNPELVVEEACTMNGVKTFLKPPQQLDNSSSMSGRIENFAESPSSFGQEKHDSISGSSTTSSNLYDDSVSSVDDHFSHHTPRKRIGVSRRTFRQKKVVDSADIGHKGTQDQAQELPEDQPVDRLVPNAVDLPTSLDIVAPTENKSPRRRDTSHISEDFHSVQNWFEPEEDAPLKYLTVVAEILKGSAYSQTASPSVGFHSPEYIKMEILKKVDELRKEISKMFNKSDEGMGISHANFVPNSCCHNGICTACHHDKPCNCCNTVSPEMLHNKEIRHQKKRHSRPVLGGAPFVICYNCMELLQLPIDFFVVKKRLYKLRCGACSKLLVFSFRAPNPKGAIEKTEQSTSEKESLSHTYASLRYEIPNSHLNDRSRSESISHSERECGDHMDKRCDKNVTNGRQLHQLMGYESASELIYQHSRTIEDFDYIEQTSSHFNSFVEPYLGDGRKETPACIFDAMTSDKYKNFLEGKEETESPEPSKSGTGASPLHELMKIMRHASNKKVNEASD</sequence>
<dbReference type="Pfam" id="PF11331">
    <property type="entry name" value="Zn_ribbon_12"/>
    <property type="match status" value="1"/>
</dbReference>
<dbReference type="InterPro" id="IPR055126">
    <property type="entry name" value="EDR4-like_N"/>
</dbReference>
<evidence type="ECO:0008006" key="6">
    <source>
        <dbReference type="Google" id="ProtNLM"/>
    </source>
</evidence>
<feature type="domain" description="Enhanced disease resistance 4-like N-terminal" evidence="3">
    <location>
        <begin position="6"/>
        <end position="37"/>
    </location>
</feature>
<dbReference type="PANTHER" id="PTHR31105">
    <property type="entry name" value="EXTRA-LARGE G-PROTEIN-LIKE"/>
    <property type="match status" value="1"/>
</dbReference>
<feature type="compositionally biased region" description="Basic and acidic residues" evidence="1">
    <location>
        <begin position="232"/>
        <end position="244"/>
    </location>
</feature>
<organism evidence="4 5">
    <name type="scientific">Zingiber officinale</name>
    <name type="common">Ginger</name>
    <name type="synonym">Amomum zingiber</name>
    <dbReference type="NCBI Taxonomy" id="94328"/>
    <lineage>
        <taxon>Eukaryota</taxon>
        <taxon>Viridiplantae</taxon>
        <taxon>Streptophyta</taxon>
        <taxon>Embryophyta</taxon>
        <taxon>Tracheophyta</taxon>
        <taxon>Spermatophyta</taxon>
        <taxon>Magnoliopsida</taxon>
        <taxon>Liliopsida</taxon>
        <taxon>Zingiberales</taxon>
        <taxon>Zingiberaceae</taxon>
        <taxon>Zingiber</taxon>
    </lineage>
</organism>
<dbReference type="PANTHER" id="PTHR31105:SF38">
    <property type="entry name" value="PROTEIN ENHANCED DISEASE RESISTANCE 4"/>
    <property type="match status" value="1"/>
</dbReference>
<evidence type="ECO:0000256" key="1">
    <source>
        <dbReference type="SAM" id="MobiDB-lite"/>
    </source>
</evidence>
<comment type="caution">
    <text evidence="4">The sequence shown here is derived from an EMBL/GenBank/DDBJ whole genome shotgun (WGS) entry which is preliminary data.</text>
</comment>
<evidence type="ECO:0000313" key="5">
    <source>
        <dbReference type="Proteomes" id="UP000734854"/>
    </source>
</evidence>
<accession>A0A8J5KJQ2</accession>
<dbReference type="AlphaFoldDB" id="A0A8J5KJQ2"/>
<dbReference type="InterPro" id="IPR040244">
    <property type="entry name" value="EDR4-like"/>
</dbReference>
<dbReference type="Proteomes" id="UP000734854">
    <property type="component" value="Unassembled WGS sequence"/>
</dbReference>
<feature type="region of interest" description="Disordered" evidence="1">
    <location>
        <begin position="602"/>
        <end position="625"/>
    </location>
</feature>
<dbReference type="GO" id="GO:1900150">
    <property type="term" value="P:regulation of defense response to fungus"/>
    <property type="evidence" value="ECO:0007669"/>
    <property type="project" value="InterPro"/>
</dbReference>
<feature type="compositionally biased region" description="Basic residues" evidence="1">
    <location>
        <begin position="214"/>
        <end position="231"/>
    </location>
</feature>
<keyword evidence="5" id="KW-1185">Reference proteome</keyword>
<dbReference type="EMBL" id="JACMSC010000015">
    <property type="protein sequence ID" value="KAG6486153.1"/>
    <property type="molecule type" value="Genomic_DNA"/>
</dbReference>
<evidence type="ECO:0000259" key="2">
    <source>
        <dbReference type="Pfam" id="PF11331"/>
    </source>
</evidence>
<feature type="domain" description="Probable zinc-ribbon" evidence="2">
    <location>
        <begin position="421"/>
        <end position="465"/>
    </location>
</feature>
<name>A0A8J5KJQ2_ZINOF</name>
<proteinExistence type="predicted"/>
<reference evidence="4 5" key="1">
    <citation type="submission" date="2020-08" db="EMBL/GenBank/DDBJ databases">
        <title>Plant Genome Project.</title>
        <authorList>
            <person name="Zhang R.-G."/>
        </authorList>
    </citation>
    <scope>NUCLEOTIDE SEQUENCE [LARGE SCALE GENOMIC DNA]</scope>
    <source>
        <tissue evidence="4">Rhizome</tissue>
    </source>
</reference>
<evidence type="ECO:0000313" key="4">
    <source>
        <dbReference type="EMBL" id="KAG6486153.1"/>
    </source>
</evidence>
<evidence type="ECO:0000259" key="3">
    <source>
        <dbReference type="Pfam" id="PF22910"/>
    </source>
</evidence>
<gene>
    <name evidence="4" type="ORF">ZIOFF_054723</name>
</gene>
<protein>
    <recommendedName>
        <fullName evidence="6">Zinc-ribbon domain-containing protein</fullName>
    </recommendedName>
</protein>
<dbReference type="Pfam" id="PF22910">
    <property type="entry name" value="EDR4-like_1st"/>
    <property type="match status" value="1"/>
</dbReference>
<dbReference type="InterPro" id="IPR021480">
    <property type="entry name" value="Zinc_ribbon_12"/>
</dbReference>
<feature type="region of interest" description="Disordered" evidence="1">
    <location>
        <begin position="157"/>
        <end position="254"/>
    </location>
</feature>